<dbReference type="GO" id="GO:0005829">
    <property type="term" value="C:cytosol"/>
    <property type="evidence" value="ECO:0007669"/>
    <property type="project" value="TreeGrafter"/>
</dbReference>
<name>A0A2P7QYV0_9SPHN</name>
<dbReference type="GO" id="GO:0000976">
    <property type="term" value="F:transcription cis-regulatory region binding"/>
    <property type="evidence" value="ECO:0007669"/>
    <property type="project" value="TreeGrafter"/>
</dbReference>
<dbReference type="EMBL" id="PXYI01000001">
    <property type="protein sequence ID" value="PSJ43141.1"/>
    <property type="molecule type" value="Genomic_DNA"/>
</dbReference>
<dbReference type="OrthoDB" id="9154941at2"/>
<feature type="domain" description="Response regulatory" evidence="3">
    <location>
        <begin position="6"/>
        <end position="125"/>
    </location>
</feature>
<dbReference type="InterPro" id="IPR009057">
    <property type="entry name" value="Homeodomain-like_sf"/>
</dbReference>
<organism evidence="4 5">
    <name type="scientific">Allosphingosinicella deserti</name>
    <dbReference type="NCBI Taxonomy" id="2116704"/>
    <lineage>
        <taxon>Bacteria</taxon>
        <taxon>Pseudomonadati</taxon>
        <taxon>Pseudomonadota</taxon>
        <taxon>Alphaproteobacteria</taxon>
        <taxon>Sphingomonadales</taxon>
        <taxon>Sphingomonadaceae</taxon>
        <taxon>Allosphingosinicella</taxon>
    </lineage>
</organism>
<keyword evidence="2" id="KW-0597">Phosphoprotein</keyword>
<proteinExistence type="predicted"/>
<dbReference type="SUPFAM" id="SSF52172">
    <property type="entry name" value="CheY-like"/>
    <property type="match status" value="1"/>
</dbReference>
<reference evidence="4 5" key="1">
    <citation type="submission" date="2018-03" db="EMBL/GenBank/DDBJ databases">
        <title>The draft genome of Sphingosinicella sp. GL-C-18.</title>
        <authorList>
            <person name="Liu L."/>
            <person name="Li L."/>
            <person name="Liang L."/>
            <person name="Zhang X."/>
            <person name="Wang T."/>
        </authorList>
    </citation>
    <scope>NUCLEOTIDE SEQUENCE [LARGE SCALE GENOMIC DNA]</scope>
    <source>
        <strain evidence="4 5">GL-C-18</strain>
    </source>
</reference>
<dbReference type="InterPro" id="IPR011006">
    <property type="entry name" value="CheY-like_superfamily"/>
</dbReference>
<gene>
    <name evidence="4" type="ORF">C7I55_01780</name>
</gene>
<dbReference type="Pfam" id="PF02954">
    <property type="entry name" value="HTH_8"/>
    <property type="match status" value="1"/>
</dbReference>
<dbReference type="GO" id="GO:0006355">
    <property type="term" value="P:regulation of DNA-templated transcription"/>
    <property type="evidence" value="ECO:0007669"/>
    <property type="project" value="TreeGrafter"/>
</dbReference>
<evidence type="ECO:0000259" key="3">
    <source>
        <dbReference type="PROSITE" id="PS50110"/>
    </source>
</evidence>
<dbReference type="PANTHER" id="PTHR48111:SF56">
    <property type="entry name" value="TETRATHIONATE RESPONSE REGULATORY PROTEIN TTRR"/>
    <property type="match status" value="1"/>
</dbReference>
<keyword evidence="1" id="KW-0238">DNA-binding</keyword>
<evidence type="ECO:0000313" key="4">
    <source>
        <dbReference type="EMBL" id="PSJ43141.1"/>
    </source>
</evidence>
<evidence type="ECO:0000313" key="5">
    <source>
        <dbReference type="Proteomes" id="UP000241167"/>
    </source>
</evidence>
<dbReference type="AlphaFoldDB" id="A0A2P7QYV0"/>
<dbReference type="RefSeq" id="WP_106511162.1">
    <property type="nucleotide sequence ID" value="NZ_PXYI01000001.1"/>
</dbReference>
<dbReference type="InterPro" id="IPR001789">
    <property type="entry name" value="Sig_transdc_resp-reg_receiver"/>
</dbReference>
<dbReference type="CDD" id="cd00156">
    <property type="entry name" value="REC"/>
    <property type="match status" value="1"/>
</dbReference>
<dbReference type="PANTHER" id="PTHR48111">
    <property type="entry name" value="REGULATOR OF RPOS"/>
    <property type="match status" value="1"/>
</dbReference>
<feature type="modified residue" description="4-aspartylphosphate" evidence="2">
    <location>
        <position position="55"/>
    </location>
</feature>
<dbReference type="Gene3D" id="1.10.10.60">
    <property type="entry name" value="Homeodomain-like"/>
    <property type="match status" value="1"/>
</dbReference>
<comment type="caution">
    <text evidence="4">The sequence shown here is derived from an EMBL/GenBank/DDBJ whole genome shotgun (WGS) entry which is preliminary data.</text>
</comment>
<evidence type="ECO:0000256" key="1">
    <source>
        <dbReference type="ARBA" id="ARBA00023125"/>
    </source>
</evidence>
<evidence type="ECO:0000256" key="2">
    <source>
        <dbReference type="PROSITE-ProRule" id="PRU00169"/>
    </source>
</evidence>
<dbReference type="Gene3D" id="3.40.50.2300">
    <property type="match status" value="1"/>
</dbReference>
<dbReference type="SMART" id="SM00448">
    <property type="entry name" value="REC"/>
    <property type="match status" value="1"/>
</dbReference>
<sequence>MERLNAILVIDDKPEVHQAVALALEPWVARVESAASPQAVPALMASTRYDCALLDMNFTAGERSGREGIDALDAIKAADPALAVILMTAYGAVTLAVESLKRGADDFLLKPWRNEALVAAVCEAARRTGAARAGTSLDAMERSAIAGALERHDGNIARSAAELGLSRPALYRRMAKHGL</sequence>
<dbReference type="InterPro" id="IPR002197">
    <property type="entry name" value="HTH_Fis"/>
</dbReference>
<dbReference type="SUPFAM" id="SSF46689">
    <property type="entry name" value="Homeodomain-like"/>
    <property type="match status" value="1"/>
</dbReference>
<dbReference type="PROSITE" id="PS50110">
    <property type="entry name" value="RESPONSE_REGULATORY"/>
    <property type="match status" value="1"/>
</dbReference>
<dbReference type="GO" id="GO:0032993">
    <property type="term" value="C:protein-DNA complex"/>
    <property type="evidence" value="ECO:0007669"/>
    <property type="project" value="TreeGrafter"/>
</dbReference>
<dbReference type="Proteomes" id="UP000241167">
    <property type="component" value="Unassembled WGS sequence"/>
</dbReference>
<dbReference type="PRINTS" id="PR01590">
    <property type="entry name" value="HTHFIS"/>
</dbReference>
<keyword evidence="5" id="KW-1185">Reference proteome</keyword>
<dbReference type="GO" id="GO:0000156">
    <property type="term" value="F:phosphorelay response regulator activity"/>
    <property type="evidence" value="ECO:0007669"/>
    <property type="project" value="TreeGrafter"/>
</dbReference>
<dbReference type="InterPro" id="IPR039420">
    <property type="entry name" value="WalR-like"/>
</dbReference>
<protein>
    <recommendedName>
        <fullName evidence="3">Response regulatory domain-containing protein</fullName>
    </recommendedName>
</protein>
<accession>A0A2P7QYV0</accession>
<dbReference type="Pfam" id="PF00072">
    <property type="entry name" value="Response_reg"/>
    <property type="match status" value="1"/>
</dbReference>